<evidence type="ECO:0000256" key="1">
    <source>
        <dbReference type="SAM" id="MobiDB-lite"/>
    </source>
</evidence>
<keyword evidence="2" id="KW-1133">Transmembrane helix</keyword>
<dbReference type="EMBL" id="MU853865">
    <property type="protein sequence ID" value="KAK3937035.1"/>
    <property type="molecule type" value="Genomic_DNA"/>
</dbReference>
<keyword evidence="4" id="KW-1185">Reference proteome</keyword>
<keyword evidence="2" id="KW-0472">Membrane</keyword>
<protein>
    <submittedName>
        <fullName evidence="3">Uncharacterized protein</fullName>
    </submittedName>
</protein>
<dbReference type="Proteomes" id="UP001303473">
    <property type="component" value="Unassembled WGS sequence"/>
</dbReference>
<dbReference type="AlphaFoldDB" id="A0AAN6N1E9"/>
<evidence type="ECO:0000313" key="3">
    <source>
        <dbReference type="EMBL" id="KAK3937035.1"/>
    </source>
</evidence>
<organism evidence="3 4">
    <name type="scientific">Diplogelasinospora grovesii</name>
    <dbReference type="NCBI Taxonomy" id="303347"/>
    <lineage>
        <taxon>Eukaryota</taxon>
        <taxon>Fungi</taxon>
        <taxon>Dikarya</taxon>
        <taxon>Ascomycota</taxon>
        <taxon>Pezizomycotina</taxon>
        <taxon>Sordariomycetes</taxon>
        <taxon>Sordariomycetidae</taxon>
        <taxon>Sordariales</taxon>
        <taxon>Diplogelasinosporaceae</taxon>
        <taxon>Diplogelasinospora</taxon>
    </lineage>
</organism>
<comment type="caution">
    <text evidence="3">The sequence shown here is derived from an EMBL/GenBank/DDBJ whole genome shotgun (WGS) entry which is preliminary data.</text>
</comment>
<evidence type="ECO:0000313" key="4">
    <source>
        <dbReference type="Proteomes" id="UP001303473"/>
    </source>
</evidence>
<feature type="region of interest" description="Disordered" evidence="1">
    <location>
        <begin position="1"/>
        <end position="48"/>
    </location>
</feature>
<accession>A0AAN6N1E9</accession>
<sequence>MPTTQAAQEPDADAQTITDRETEQQPSSSASIPTATDTTELPANSDITPPTNFNVLGVVAAKRERRNLETPSKAGFRCLMYEPGELFDIISVAGFEWLARKQGQRREVVGWIHPRDFIVLKSGATSLDRKMITAESRIRSIKPRTQVDDIAERNASIGISCTRLLMTAYISGMNTGSIRHTVQGCHPTAAPVAAFTLTNIPIFVAIALVRSWVAGMVFFGIWLARFSTKNGTYGLPLGAR</sequence>
<name>A0AAN6N1E9_9PEZI</name>
<evidence type="ECO:0000256" key="2">
    <source>
        <dbReference type="SAM" id="Phobius"/>
    </source>
</evidence>
<keyword evidence="2" id="KW-0812">Transmembrane</keyword>
<gene>
    <name evidence="3" type="ORF">QBC46DRAFT_417310</name>
</gene>
<feature type="transmembrane region" description="Helical" evidence="2">
    <location>
        <begin position="202"/>
        <end position="224"/>
    </location>
</feature>
<reference evidence="4" key="1">
    <citation type="journal article" date="2023" name="Mol. Phylogenet. Evol.">
        <title>Genome-scale phylogeny and comparative genomics of the fungal order Sordariales.</title>
        <authorList>
            <person name="Hensen N."/>
            <person name="Bonometti L."/>
            <person name="Westerberg I."/>
            <person name="Brannstrom I.O."/>
            <person name="Guillou S."/>
            <person name="Cros-Aarteil S."/>
            <person name="Calhoun S."/>
            <person name="Haridas S."/>
            <person name="Kuo A."/>
            <person name="Mondo S."/>
            <person name="Pangilinan J."/>
            <person name="Riley R."/>
            <person name="LaButti K."/>
            <person name="Andreopoulos B."/>
            <person name="Lipzen A."/>
            <person name="Chen C."/>
            <person name="Yan M."/>
            <person name="Daum C."/>
            <person name="Ng V."/>
            <person name="Clum A."/>
            <person name="Steindorff A."/>
            <person name="Ohm R.A."/>
            <person name="Martin F."/>
            <person name="Silar P."/>
            <person name="Natvig D.O."/>
            <person name="Lalanne C."/>
            <person name="Gautier V."/>
            <person name="Ament-Velasquez S.L."/>
            <person name="Kruys A."/>
            <person name="Hutchinson M.I."/>
            <person name="Powell A.J."/>
            <person name="Barry K."/>
            <person name="Miller A.N."/>
            <person name="Grigoriev I.V."/>
            <person name="Debuchy R."/>
            <person name="Gladieux P."/>
            <person name="Hiltunen Thoren M."/>
            <person name="Johannesson H."/>
        </authorList>
    </citation>
    <scope>NUCLEOTIDE SEQUENCE [LARGE SCALE GENOMIC DNA]</scope>
    <source>
        <strain evidence="4">CBS 340.73</strain>
    </source>
</reference>
<feature type="compositionally biased region" description="Polar residues" evidence="1">
    <location>
        <begin position="24"/>
        <end position="48"/>
    </location>
</feature>
<proteinExistence type="predicted"/>